<dbReference type="PROSITE" id="PS00409">
    <property type="entry name" value="PROKAR_NTER_METHYL"/>
    <property type="match status" value="1"/>
</dbReference>
<gene>
    <name evidence="5" type="ORF">G4D61_10645</name>
    <name evidence="4" type="ORF">NG54_00490</name>
</gene>
<dbReference type="Proteomes" id="UP000476934">
    <property type="component" value="Unassembled WGS sequence"/>
</dbReference>
<proteinExistence type="predicted"/>
<evidence type="ECO:0000313" key="6">
    <source>
        <dbReference type="Proteomes" id="UP000030588"/>
    </source>
</evidence>
<evidence type="ECO:0000256" key="1">
    <source>
        <dbReference type="ARBA" id="ARBA00004241"/>
    </source>
</evidence>
<sequence length="169" mass="18857">MKIHNEKGVTLVELLAAILISTIIIGVIYSVFIMTITKTKEDMNQKSFIKDQTAILQYMDRTMENVDDVEVVSDTDDSGRFTSFNAINIKTVEGADHSFTQQETSVPIAIANNNLEIDNTMINNDGISLDGTTFVIKNGTLQCNFVMKDTKNNLTKQFFASYKLRGEGD</sequence>
<evidence type="ECO:0000313" key="4">
    <source>
        <dbReference type="EMBL" id="KHD86889.1"/>
    </source>
</evidence>
<dbReference type="Pfam" id="PF07963">
    <property type="entry name" value="N_methyl"/>
    <property type="match status" value="1"/>
</dbReference>
<keyword evidence="2" id="KW-0178">Competence</keyword>
<keyword evidence="3" id="KW-1133">Transmembrane helix</keyword>
<dbReference type="OrthoDB" id="2941175at2"/>
<reference evidence="4 6" key="1">
    <citation type="submission" date="2014-10" db="EMBL/GenBank/DDBJ databases">
        <title>Draft genome of phytase producing Bacillus ginsengihumi strain M2.11.</title>
        <authorList>
            <person name="Toymentseva A."/>
            <person name="Boulygina E.A."/>
            <person name="Kazakov S.V."/>
            <person name="Kayumov I."/>
            <person name="Suleimanova A.D."/>
            <person name="Mardanova A.M."/>
            <person name="Maria S.N."/>
            <person name="Sergey M.Y."/>
            <person name="Sharipova M.R."/>
        </authorList>
    </citation>
    <scope>NUCLEOTIDE SEQUENCE [LARGE SCALE GENOMIC DNA]</scope>
    <source>
        <strain evidence="4 6">M2.11</strain>
    </source>
</reference>
<reference evidence="5 7" key="3">
    <citation type="submission" date="2020-03" db="EMBL/GenBank/DDBJ databases">
        <title>Bacillus aquiflavi sp. nov., isolated from yellow water of strong flavor Chinese baijiu in Yibin region of China.</title>
        <authorList>
            <person name="Xie J."/>
        </authorList>
    </citation>
    <scope>NUCLEOTIDE SEQUENCE [LARGE SCALE GENOMIC DNA]</scope>
    <source>
        <strain evidence="5 7">Gsoil 114</strain>
    </source>
</reference>
<dbReference type="GO" id="GO:0009986">
    <property type="term" value="C:cell surface"/>
    <property type="evidence" value="ECO:0007669"/>
    <property type="project" value="UniProtKB-SubCell"/>
</dbReference>
<evidence type="ECO:0000313" key="5">
    <source>
        <dbReference type="EMBL" id="NEY20414.1"/>
    </source>
</evidence>
<feature type="transmembrane region" description="Helical" evidence="3">
    <location>
        <begin position="14"/>
        <end position="36"/>
    </location>
</feature>
<dbReference type="InterPro" id="IPR012902">
    <property type="entry name" value="N_methyl_site"/>
</dbReference>
<dbReference type="EMBL" id="JRUN01000001">
    <property type="protein sequence ID" value="KHD86889.1"/>
    <property type="molecule type" value="Genomic_DNA"/>
</dbReference>
<protein>
    <submittedName>
        <fullName evidence="4 5">Pilin</fullName>
    </submittedName>
</protein>
<accession>A0A0A6VJV0</accession>
<dbReference type="STRING" id="363870.NG54_00490"/>
<dbReference type="RefSeq" id="WP_035352533.1">
    <property type="nucleotide sequence ID" value="NZ_JAAIWK010000016.1"/>
</dbReference>
<evidence type="ECO:0000256" key="2">
    <source>
        <dbReference type="ARBA" id="ARBA00023287"/>
    </source>
</evidence>
<name>A0A0A6VJV0_9BACI</name>
<keyword evidence="3" id="KW-0812">Transmembrane</keyword>
<dbReference type="Proteomes" id="UP000030588">
    <property type="component" value="Unassembled WGS sequence"/>
</dbReference>
<organism evidence="4 6">
    <name type="scientific">Heyndrickxia ginsengihumi</name>
    <dbReference type="NCBI Taxonomy" id="363870"/>
    <lineage>
        <taxon>Bacteria</taxon>
        <taxon>Bacillati</taxon>
        <taxon>Bacillota</taxon>
        <taxon>Bacilli</taxon>
        <taxon>Bacillales</taxon>
        <taxon>Bacillaceae</taxon>
        <taxon>Heyndrickxia</taxon>
    </lineage>
</organism>
<comment type="subcellular location">
    <subcellularLocation>
        <location evidence="1">Cell surface</location>
    </subcellularLocation>
</comment>
<comment type="caution">
    <text evidence="4">The sequence shown here is derived from an EMBL/GenBank/DDBJ whole genome shotgun (WGS) entry which is preliminary data.</text>
</comment>
<dbReference type="AlphaFoldDB" id="A0A0A6VJV0"/>
<dbReference type="EMBL" id="JAAIWK010000016">
    <property type="protein sequence ID" value="NEY20414.1"/>
    <property type="molecule type" value="Genomic_DNA"/>
</dbReference>
<reference evidence="5" key="2">
    <citation type="submission" date="2020-02" db="EMBL/GenBank/DDBJ databases">
        <authorList>
            <person name="Feng H."/>
        </authorList>
    </citation>
    <scope>NUCLEOTIDE SEQUENCE [LARGE SCALE GENOMIC DNA]</scope>
    <source>
        <strain evidence="5">Gsoil 114</strain>
    </source>
</reference>
<keyword evidence="3" id="KW-0472">Membrane</keyword>
<dbReference type="GO" id="GO:0030420">
    <property type="term" value="P:establishment of competence for transformation"/>
    <property type="evidence" value="ECO:0007669"/>
    <property type="project" value="UniProtKB-KW"/>
</dbReference>
<keyword evidence="7" id="KW-1185">Reference proteome</keyword>
<evidence type="ECO:0000313" key="7">
    <source>
        <dbReference type="Proteomes" id="UP000476934"/>
    </source>
</evidence>
<dbReference type="NCBIfam" id="TIGR02532">
    <property type="entry name" value="IV_pilin_GFxxxE"/>
    <property type="match status" value="1"/>
</dbReference>
<evidence type="ECO:0000256" key="3">
    <source>
        <dbReference type="SAM" id="Phobius"/>
    </source>
</evidence>